<organism evidence="4 5">
    <name type="scientific">Trichinella nelsoni</name>
    <dbReference type="NCBI Taxonomy" id="6336"/>
    <lineage>
        <taxon>Eukaryota</taxon>
        <taxon>Metazoa</taxon>
        <taxon>Ecdysozoa</taxon>
        <taxon>Nematoda</taxon>
        <taxon>Enoplea</taxon>
        <taxon>Dorylaimia</taxon>
        <taxon>Trichinellida</taxon>
        <taxon>Trichinellidae</taxon>
        <taxon>Trichinella</taxon>
    </lineage>
</organism>
<evidence type="ECO:0000256" key="1">
    <source>
        <dbReference type="ARBA" id="ARBA00022614"/>
    </source>
</evidence>
<evidence type="ECO:0000313" key="5">
    <source>
        <dbReference type="Proteomes" id="UP000054630"/>
    </source>
</evidence>
<dbReference type="InterPro" id="IPR032675">
    <property type="entry name" value="LRR_dom_sf"/>
</dbReference>
<keyword evidence="1" id="KW-0433">Leucine-rich repeat</keyword>
<evidence type="ECO:0000259" key="3">
    <source>
        <dbReference type="Pfam" id="PF23598"/>
    </source>
</evidence>
<dbReference type="GO" id="GO:0005737">
    <property type="term" value="C:cytoplasm"/>
    <property type="evidence" value="ECO:0007669"/>
    <property type="project" value="TreeGrafter"/>
</dbReference>
<accession>A0A0V0RSL9</accession>
<evidence type="ECO:0000256" key="2">
    <source>
        <dbReference type="ARBA" id="ARBA00022737"/>
    </source>
</evidence>
<sequence>MGNKAVKHRLESAEKTGVLQLANCNLKEIPAQALRSRSRLRSLDLSNNKIAHLPGFVGEFSLLKQLHLDNNRLQLLPDEIGNLVKLEQLSAGSNLLTTLPSNVGNLQKLRQVTLCSNRFSVFPTVLCELANLDVLDLSANQIDRIPDEVANLNVIELILNQNQLNTLSEQLAKCRRLKVLRIEENCLPLGSFWDPILRDSSISLLAVDGNLFTMREFCLLPNYQNYMDRFTATKKKIY</sequence>
<dbReference type="STRING" id="6336.A0A0V0RSL9"/>
<dbReference type="Pfam" id="PF23598">
    <property type="entry name" value="LRR_14"/>
    <property type="match status" value="1"/>
</dbReference>
<dbReference type="AlphaFoldDB" id="A0A0V0RSL9"/>
<dbReference type="PANTHER" id="PTHR48051">
    <property type="match status" value="1"/>
</dbReference>
<name>A0A0V0RSL9_9BILA</name>
<dbReference type="InterPro" id="IPR050216">
    <property type="entry name" value="LRR_domain-containing"/>
</dbReference>
<feature type="domain" description="Disease resistance R13L4/SHOC-2-like LRR" evidence="3">
    <location>
        <begin position="10"/>
        <end position="138"/>
    </location>
</feature>
<dbReference type="OrthoDB" id="1728874at2759"/>
<dbReference type="Proteomes" id="UP000054630">
    <property type="component" value="Unassembled WGS sequence"/>
</dbReference>
<proteinExistence type="predicted"/>
<dbReference type="PROSITE" id="PS51450">
    <property type="entry name" value="LRR"/>
    <property type="match status" value="2"/>
</dbReference>
<reference evidence="4 5" key="1">
    <citation type="submission" date="2015-01" db="EMBL/GenBank/DDBJ databases">
        <title>Evolution of Trichinella species and genotypes.</title>
        <authorList>
            <person name="Korhonen P.K."/>
            <person name="Edoardo P."/>
            <person name="Giuseppe L.R."/>
            <person name="Gasser R.B."/>
        </authorList>
    </citation>
    <scope>NUCLEOTIDE SEQUENCE [LARGE SCALE GENOMIC DNA]</scope>
    <source>
        <strain evidence="4">ISS37</strain>
    </source>
</reference>
<dbReference type="SMART" id="SM00369">
    <property type="entry name" value="LRR_TYP"/>
    <property type="match status" value="4"/>
</dbReference>
<evidence type="ECO:0000313" key="4">
    <source>
        <dbReference type="EMBL" id="KRX17475.1"/>
    </source>
</evidence>
<dbReference type="FunFam" id="3.80.10.10:FF:000230">
    <property type="entry name" value="Leucine-rich repeat-containing protein 57"/>
    <property type="match status" value="1"/>
</dbReference>
<dbReference type="InterPro" id="IPR055414">
    <property type="entry name" value="LRR_R13L4/SHOC2-like"/>
</dbReference>
<dbReference type="PANTHER" id="PTHR48051:SF62">
    <property type="entry name" value="LEUCINE-RICH REPEAT-CONTAINING PROTEIN 57"/>
    <property type="match status" value="1"/>
</dbReference>
<comment type="caution">
    <text evidence="4">The sequence shown here is derived from an EMBL/GenBank/DDBJ whole genome shotgun (WGS) entry which is preliminary data.</text>
</comment>
<keyword evidence="2" id="KW-0677">Repeat</keyword>
<dbReference type="SUPFAM" id="SSF52058">
    <property type="entry name" value="L domain-like"/>
    <property type="match status" value="1"/>
</dbReference>
<dbReference type="InterPro" id="IPR003591">
    <property type="entry name" value="Leu-rich_rpt_typical-subtyp"/>
</dbReference>
<dbReference type="Gene3D" id="3.80.10.10">
    <property type="entry name" value="Ribonuclease Inhibitor"/>
    <property type="match status" value="2"/>
</dbReference>
<dbReference type="PRINTS" id="PR00019">
    <property type="entry name" value="LEURICHRPT"/>
</dbReference>
<keyword evidence="5" id="KW-1185">Reference proteome</keyword>
<dbReference type="EMBL" id="JYDL01000087">
    <property type="protein sequence ID" value="KRX17475.1"/>
    <property type="molecule type" value="Genomic_DNA"/>
</dbReference>
<protein>
    <submittedName>
        <fullName evidence="4">Leucine-rich repeat-containing protein 57</fullName>
    </submittedName>
</protein>
<dbReference type="InterPro" id="IPR001611">
    <property type="entry name" value="Leu-rich_rpt"/>
</dbReference>
<gene>
    <name evidence="4" type="primary">LRRC57</name>
    <name evidence="4" type="ORF">T07_12169</name>
</gene>